<dbReference type="GO" id="GO:0016491">
    <property type="term" value="F:oxidoreductase activity"/>
    <property type="evidence" value="ECO:0007669"/>
    <property type="project" value="InterPro"/>
</dbReference>
<dbReference type="InterPro" id="IPR036318">
    <property type="entry name" value="FAD-bd_PCMH-like_sf"/>
</dbReference>
<keyword evidence="5" id="KW-0274">FAD</keyword>
<dbReference type="RefSeq" id="XP_050935896.1">
    <property type="nucleotide sequence ID" value="XM_051079939.1"/>
</dbReference>
<organism evidence="9">
    <name type="scientific">Cucumis melo</name>
    <name type="common">Muskmelon</name>
    <dbReference type="NCBI Taxonomy" id="3656"/>
    <lineage>
        <taxon>Eukaryota</taxon>
        <taxon>Viridiplantae</taxon>
        <taxon>Streptophyta</taxon>
        <taxon>Embryophyta</taxon>
        <taxon>Tracheophyta</taxon>
        <taxon>Spermatophyta</taxon>
        <taxon>Magnoliopsida</taxon>
        <taxon>eudicotyledons</taxon>
        <taxon>Gunneridae</taxon>
        <taxon>Pentapetalae</taxon>
        <taxon>rosids</taxon>
        <taxon>fabids</taxon>
        <taxon>Cucurbitales</taxon>
        <taxon>Cucurbitaceae</taxon>
        <taxon>Benincaseae</taxon>
        <taxon>Cucumis</taxon>
    </lineage>
</organism>
<feature type="domain" description="FAD-binding PCMH-type" evidence="8">
    <location>
        <begin position="71"/>
        <end position="246"/>
    </location>
</feature>
<feature type="chain" id="PRO_5044565185" evidence="7">
    <location>
        <begin position="28"/>
        <end position="534"/>
    </location>
</feature>
<evidence type="ECO:0000256" key="7">
    <source>
        <dbReference type="SAM" id="SignalP"/>
    </source>
</evidence>
<keyword evidence="6" id="KW-0325">Glycoprotein</keyword>
<dbReference type="AlphaFoldDB" id="A0A1S3BDG0"/>
<dbReference type="KEGG" id="cmo:103488675"/>
<evidence type="ECO:0000313" key="11">
    <source>
        <dbReference type="RefSeq" id="XP_050935896.1"/>
    </source>
</evidence>
<reference evidence="11" key="2">
    <citation type="submission" date="2025-05" db="UniProtKB">
        <authorList>
            <consortium name="RefSeq"/>
        </authorList>
    </citation>
    <scope>IDENTIFICATION</scope>
    <source>
        <tissue evidence="11">Stem</tissue>
    </source>
</reference>
<comment type="similarity">
    <text evidence="2">Belongs to the oxygen-dependent FAD-linked oxidoreductase family.</text>
</comment>
<keyword evidence="10" id="KW-1185">Reference proteome</keyword>
<dbReference type="InterPro" id="IPR012951">
    <property type="entry name" value="BBE"/>
</dbReference>
<dbReference type="InterPro" id="IPR016169">
    <property type="entry name" value="FAD-bd_PCMH_sub2"/>
</dbReference>
<dbReference type="Gene3D" id="3.40.462.20">
    <property type="match status" value="1"/>
</dbReference>
<evidence type="ECO:0000313" key="9">
    <source>
        <dbReference type="EnsemblPlants" id="MELO3C002856.2.1"/>
    </source>
</evidence>
<evidence type="ECO:0000259" key="8">
    <source>
        <dbReference type="PROSITE" id="PS51387"/>
    </source>
</evidence>
<dbReference type="Gramene" id="MELO3C002856.2.1">
    <property type="protein sequence ID" value="MELO3C002856.2.1"/>
    <property type="gene ID" value="MELO3C002856.2"/>
</dbReference>
<evidence type="ECO:0000256" key="2">
    <source>
        <dbReference type="ARBA" id="ARBA00005466"/>
    </source>
</evidence>
<evidence type="ECO:0000313" key="10">
    <source>
        <dbReference type="Proteomes" id="UP001652600"/>
    </source>
</evidence>
<gene>
    <name evidence="9" type="primary">103488675</name>
    <name evidence="11" type="synonym">LOC103488675</name>
</gene>
<dbReference type="PROSITE" id="PS51387">
    <property type="entry name" value="FAD_PCMH"/>
    <property type="match status" value="1"/>
</dbReference>
<evidence type="ECO:0000256" key="1">
    <source>
        <dbReference type="ARBA" id="ARBA00001974"/>
    </source>
</evidence>
<accession>A0A1S3BDG0</accession>
<dbReference type="Gene3D" id="3.30.465.10">
    <property type="match status" value="1"/>
</dbReference>
<reference evidence="9" key="1">
    <citation type="submission" date="2023-03" db="UniProtKB">
        <authorList>
            <consortium name="EnsemblPlants"/>
        </authorList>
    </citation>
    <scope>IDENTIFICATION</scope>
</reference>
<keyword evidence="3" id="KW-0285">Flavoprotein</keyword>
<dbReference type="InterPro" id="IPR016167">
    <property type="entry name" value="FAD-bd_PCMH_sub1"/>
</dbReference>
<dbReference type="SMR" id="A0A1S3BDG0"/>
<feature type="signal peptide" evidence="7">
    <location>
        <begin position="1"/>
        <end position="27"/>
    </location>
</feature>
<dbReference type="Pfam" id="PF01565">
    <property type="entry name" value="FAD_binding_4"/>
    <property type="match status" value="1"/>
</dbReference>
<dbReference type="eggNOG" id="ENOG502QVGN">
    <property type="taxonomic scope" value="Eukaryota"/>
</dbReference>
<name>A0A1S3BDG0_CUCME</name>
<keyword evidence="4 7" id="KW-0732">Signal</keyword>
<evidence type="ECO:0000256" key="4">
    <source>
        <dbReference type="ARBA" id="ARBA00022729"/>
    </source>
</evidence>
<sequence>MKLSSPLIPLTLSFILLSPYPLWVVASSNNKPQAFLQCLSSISKVIYSPINSSYFSVLDFSIQNLRFSKPETPKPIAIITPIHVSQIQVAIICSRTHGSLQIRTRSGGHDFEGLSYVAHHPFIILDLINLRSISIDVKNNTAWVQSGATVGELYYKIAEKSRSLAFPAGVCPSVGIGGFVSGGGYGYLLRKYGLAVDNVLDAYLVDANGEVHDRESMGEDLFWAIRGGGGGSFGIVVAWKLRLVLVPETVTICISNKTVKDGAIDLIYEWQYVADKLDENLYLGILLNGGNISSEGGKPNPTASFISLFLGKANKLLSILNKTFPQLGVTKKDCTQTSWIESALIVINGSPTNNSLRTLLNRKSQSVGSFKIKSDYVQQPMPLDAIKGIWERLKSQDVKATTLDIVPYGGKMCKIFDFETPFPHRAGNLYMIGYLVGWENQSKEIEERHLSWIREIYNYMTPFVSKFPRAAYVNYRDLDIGTNTEYGKTSHDQASIWGFKYFDKNFNRLVHVKTKVDPYDFFRHEQSIPILSPP</sequence>
<evidence type="ECO:0000256" key="6">
    <source>
        <dbReference type="ARBA" id="ARBA00023180"/>
    </source>
</evidence>
<protein>
    <submittedName>
        <fullName evidence="11">Tetrahydroberberine oxidase-like</fullName>
    </submittedName>
</protein>
<proteinExistence type="inferred from homology"/>
<dbReference type="EnsemblPlants" id="MELO3C002856.2.1">
    <property type="protein sequence ID" value="MELO3C002856.2.1"/>
    <property type="gene ID" value="MELO3C002856.2"/>
</dbReference>
<evidence type="ECO:0000256" key="3">
    <source>
        <dbReference type="ARBA" id="ARBA00022630"/>
    </source>
</evidence>
<dbReference type="InterPro" id="IPR016166">
    <property type="entry name" value="FAD-bd_PCMH"/>
</dbReference>
<dbReference type="Pfam" id="PF08031">
    <property type="entry name" value="BBE"/>
    <property type="match status" value="1"/>
</dbReference>
<dbReference type="PANTHER" id="PTHR32448">
    <property type="entry name" value="OS08G0158400 PROTEIN"/>
    <property type="match status" value="1"/>
</dbReference>
<dbReference type="InterPro" id="IPR006094">
    <property type="entry name" value="Oxid_FAD_bind_N"/>
</dbReference>
<dbReference type="Proteomes" id="UP001652600">
    <property type="component" value="Chromosome 12"/>
</dbReference>
<dbReference type="Gene3D" id="3.30.43.10">
    <property type="entry name" value="Uridine Diphospho-n-acetylenolpyruvylglucosamine Reductase, domain 2"/>
    <property type="match status" value="1"/>
</dbReference>
<evidence type="ECO:0000256" key="5">
    <source>
        <dbReference type="ARBA" id="ARBA00022827"/>
    </source>
</evidence>
<dbReference type="GO" id="GO:0071949">
    <property type="term" value="F:FAD binding"/>
    <property type="evidence" value="ECO:0007669"/>
    <property type="project" value="InterPro"/>
</dbReference>
<comment type="cofactor">
    <cofactor evidence="1">
        <name>FAD</name>
        <dbReference type="ChEBI" id="CHEBI:57692"/>
    </cofactor>
</comment>
<dbReference type="SUPFAM" id="SSF56176">
    <property type="entry name" value="FAD-binding/transporter-associated domain-like"/>
    <property type="match status" value="1"/>
</dbReference>